<name>A0A1H1PQ42_MUCMA</name>
<gene>
    <name evidence="1" type="ORF">SAMN05216490_0599</name>
</gene>
<keyword evidence="2" id="KW-1185">Reference proteome</keyword>
<evidence type="ECO:0000313" key="2">
    <source>
        <dbReference type="Proteomes" id="UP000199679"/>
    </source>
</evidence>
<organism evidence="1 2">
    <name type="scientific">Mucilaginibacter mallensis</name>
    <dbReference type="NCBI Taxonomy" id="652787"/>
    <lineage>
        <taxon>Bacteria</taxon>
        <taxon>Pseudomonadati</taxon>
        <taxon>Bacteroidota</taxon>
        <taxon>Sphingobacteriia</taxon>
        <taxon>Sphingobacteriales</taxon>
        <taxon>Sphingobacteriaceae</taxon>
        <taxon>Mucilaginibacter</taxon>
    </lineage>
</organism>
<dbReference type="EMBL" id="LT629740">
    <property type="protein sequence ID" value="SDS13288.1"/>
    <property type="molecule type" value="Genomic_DNA"/>
</dbReference>
<proteinExistence type="predicted"/>
<evidence type="ECO:0000313" key="1">
    <source>
        <dbReference type="EMBL" id="SDS13288.1"/>
    </source>
</evidence>
<dbReference type="OrthoDB" id="628330at2"/>
<accession>A0A1H1PQ42</accession>
<dbReference type="AlphaFoldDB" id="A0A1H1PQ42"/>
<dbReference type="PROSITE" id="PS51257">
    <property type="entry name" value="PROKAR_LIPOPROTEIN"/>
    <property type="match status" value="1"/>
</dbReference>
<protein>
    <recommendedName>
        <fullName evidence="3">DUF5007 domain-containing protein</fullName>
    </recommendedName>
</protein>
<sequence>MVTIKNFLIALLVCCGATIVLLAGCSKTPVGFISNNMYYSLNPFTVSQGITTVSNGLVADGSTTPISVKLLAVRDLATGKDASGTLLKKDTVKVYKSAITSDDSTLTLLNLKLKDSLLAPFSVNPVGGRLQFTQGTSNVPIGSYIIDVQASNIRGTKTLKNACVINVVPETADSLGYTAYSHSDDKFINFITASVSNMPVTITHIATGPNKFIFVWKDKNGKTFNPANGEVYARPARPTWKNWDPYYPEMKTDTSIEYGYPGGVPQFPVFQTVSAYSWAGYALSYYTIAGTHTADGLNANTTFTTYFYETTGTYIITISMLDVTRVP</sequence>
<dbReference type="STRING" id="652787.SAMN05216490_0599"/>
<dbReference type="Proteomes" id="UP000199679">
    <property type="component" value="Chromosome I"/>
</dbReference>
<evidence type="ECO:0008006" key="3">
    <source>
        <dbReference type="Google" id="ProtNLM"/>
    </source>
</evidence>
<reference evidence="1 2" key="1">
    <citation type="submission" date="2016-10" db="EMBL/GenBank/DDBJ databases">
        <authorList>
            <person name="de Groot N.N."/>
        </authorList>
    </citation>
    <scope>NUCLEOTIDE SEQUENCE [LARGE SCALE GENOMIC DNA]</scope>
    <source>
        <strain evidence="1 2">MP1X4</strain>
    </source>
</reference>
<dbReference type="RefSeq" id="WP_091369027.1">
    <property type="nucleotide sequence ID" value="NZ_LT629740.1"/>
</dbReference>